<reference evidence="2" key="1">
    <citation type="submission" date="2016-10" db="EMBL/GenBank/DDBJ databases">
        <authorList>
            <person name="Benchimol M."/>
            <person name="Almeida L.G."/>
            <person name="Vasconcelos A.T."/>
            <person name="Perreira-Neves A."/>
            <person name="Rosa I.A."/>
            <person name="Tasca T."/>
            <person name="Bogo M.R."/>
            <person name="de Souza W."/>
        </authorList>
    </citation>
    <scope>NUCLEOTIDE SEQUENCE [LARGE SCALE GENOMIC DNA]</scope>
    <source>
        <strain evidence="2">K</strain>
    </source>
</reference>
<dbReference type="GeneID" id="94844809"/>
<dbReference type="RefSeq" id="XP_068351570.1">
    <property type="nucleotide sequence ID" value="XM_068510105.1"/>
</dbReference>
<evidence type="ECO:0000259" key="1">
    <source>
        <dbReference type="Pfam" id="PF00566"/>
    </source>
</evidence>
<dbReference type="EMBL" id="MLAK01001056">
    <property type="protein sequence ID" value="OHS98433.1"/>
    <property type="molecule type" value="Genomic_DNA"/>
</dbReference>
<sequence>MNCLLRKLMEEKVGIAFKKRLSRMLPQDVSLNLCVIDDNNSMRPGLLKILHNNGNVSLSFYRELPETKKISQIPDDVYQLSDFTMIKTDSKDKLILTLAGSRSRCQLYFQTDNDIAIFQRYISSKVRLRNSSCNPCVYLLEPLDETVTTVTPFSSTLLPNPYPQDKPYRVSLQNLEASGLSFKSEETVEKLSAADFSKLFDSEGRVLNINEFSQSLYNKDIDKSVLGKLLQIFLFPDFTKNTQKERDEFIASKREIYKKVKIQWELTSFKQWQNYPELRNLVDLIEKDLDEYSSLFSHFQNPRNVQTITFDILLTLSMWNHDEGMYTKGMLTYIIPFINSFVKDATEKDVTCHDGHVCSYDEVESDIFWCFNQFYESNTISELIRPTNQPLLKTLFLAVGRVLELALPDILQLLFQKHAYSLDFMLEDCSRWYTTIFANDEIIRLWISAFAYSLTANTFEFHQYFAPSLLFSMAPAMIEMNPLNNEEFVRRFTALKKGNIDLNLLLKNTNKLMEMIEKKGTGSP</sequence>
<keyword evidence="3" id="KW-1185">Reference proteome</keyword>
<dbReference type="InterPro" id="IPR000195">
    <property type="entry name" value="Rab-GAP-TBC_dom"/>
</dbReference>
<dbReference type="AlphaFoldDB" id="A0A1J4JIB4"/>
<evidence type="ECO:0000313" key="3">
    <source>
        <dbReference type="Proteomes" id="UP000179807"/>
    </source>
</evidence>
<accession>A0A1J4JIB4</accession>
<dbReference type="PANTHER" id="PTHR22957:SF27">
    <property type="entry name" value="TBC1 DOMAIN FAMILY MEMBER 13"/>
    <property type="match status" value="1"/>
</dbReference>
<dbReference type="SUPFAM" id="SSF47923">
    <property type="entry name" value="Ypt/Rab-GAP domain of gyp1p"/>
    <property type="match status" value="2"/>
</dbReference>
<name>A0A1J4JIB4_9EUKA</name>
<dbReference type="Proteomes" id="UP000179807">
    <property type="component" value="Unassembled WGS sequence"/>
</dbReference>
<dbReference type="InterPro" id="IPR035969">
    <property type="entry name" value="Rab-GAP_TBC_sf"/>
</dbReference>
<organism evidence="2 3">
    <name type="scientific">Tritrichomonas foetus</name>
    <dbReference type="NCBI Taxonomy" id="1144522"/>
    <lineage>
        <taxon>Eukaryota</taxon>
        <taxon>Metamonada</taxon>
        <taxon>Parabasalia</taxon>
        <taxon>Tritrichomonadida</taxon>
        <taxon>Tritrichomonadidae</taxon>
        <taxon>Tritrichomonas</taxon>
    </lineage>
</organism>
<feature type="domain" description="Rab-GAP TBC" evidence="1">
    <location>
        <begin position="253"/>
        <end position="445"/>
    </location>
</feature>
<dbReference type="GO" id="GO:0005096">
    <property type="term" value="F:GTPase activator activity"/>
    <property type="evidence" value="ECO:0007669"/>
    <property type="project" value="TreeGrafter"/>
</dbReference>
<evidence type="ECO:0000313" key="2">
    <source>
        <dbReference type="EMBL" id="OHS98433.1"/>
    </source>
</evidence>
<dbReference type="Pfam" id="PF00566">
    <property type="entry name" value="RabGAP-TBC"/>
    <property type="match status" value="1"/>
</dbReference>
<dbReference type="GO" id="GO:0006886">
    <property type="term" value="P:intracellular protein transport"/>
    <property type="evidence" value="ECO:0007669"/>
    <property type="project" value="TreeGrafter"/>
</dbReference>
<proteinExistence type="predicted"/>
<gene>
    <name evidence="2" type="ORF">TRFO_35175</name>
</gene>
<dbReference type="Gene3D" id="1.10.8.270">
    <property type="entry name" value="putative rabgap domain of human tbc1 domain family member 14 like domains"/>
    <property type="match status" value="1"/>
</dbReference>
<dbReference type="OrthoDB" id="10264062at2759"/>
<protein>
    <recommendedName>
        <fullName evidence="1">Rab-GAP TBC domain-containing protein</fullName>
    </recommendedName>
</protein>
<comment type="caution">
    <text evidence="2">The sequence shown here is derived from an EMBL/GenBank/DDBJ whole genome shotgun (WGS) entry which is preliminary data.</text>
</comment>
<dbReference type="VEuPathDB" id="TrichDB:TRFO_35175"/>
<dbReference type="PANTHER" id="PTHR22957">
    <property type="entry name" value="TBC1 DOMAIN FAMILY MEMBER GTPASE-ACTIVATING PROTEIN"/>
    <property type="match status" value="1"/>
</dbReference>